<sequence length="329" mass="38069">MMDGYEDRDWDKLKASMKEAWSDLFPKMKYLKAYNNYAANFMVIEKYLFTNEHISSDKDVIYIFLSASPCETRIKIKRELISNDKIKFSADGYCKPPALSDLLEFTEREIKAASNEAFGYGRAFFESNRKIQSTNSKRSSNSTKERPRGNEPTSRTLYESRTMICFYCRRISSNNKGLGKIPYDASRTIRTIVATKSSKSPPKKVISKVAFVENYQTDEEESKERIRDNSSRMDVDQQYNLAEKVQESDKRKMKVIVKADKIPETILGNELENIKIQTKFSQLTASSPVYSEEIVKRLSKKLADPSKFNVSYISRPEEIQKYKSSMLSR</sequence>
<gene>
    <name evidence="2" type="ORF">VP01_1022g6</name>
</gene>
<organism evidence="2 3">
    <name type="scientific">Puccinia sorghi</name>
    <dbReference type="NCBI Taxonomy" id="27349"/>
    <lineage>
        <taxon>Eukaryota</taxon>
        <taxon>Fungi</taxon>
        <taxon>Dikarya</taxon>
        <taxon>Basidiomycota</taxon>
        <taxon>Pucciniomycotina</taxon>
        <taxon>Pucciniomycetes</taxon>
        <taxon>Pucciniales</taxon>
        <taxon>Pucciniaceae</taxon>
        <taxon>Puccinia</taxon>
    </lineage>
</organism>
<dbReference type="EMBL" id="LAVV01000255">
    <property type="protein sequence ID" value="KNZ64490.1"/>
    <property type="molecule type" value="Genomic_DNA"/>
</dbReference>
<reference evidence="2 3" key="1">
    <citation type="submission" date="2015-08" db="EMBL/GenBank/DDBJ databases">
        <title>Next Generation Sequencing and Analysis of the Genome of Puccinia sorghi L Schw, the Causal Agent of Maize Common Rust.</title>
        <authorList>
            <person name="Rochi L."/>
            <person name="Burguener G."/>
            <person name="Darino M."/>
            <person name="Turjanski A."/>
            <person name="Kreff E."/>
            <person name="Dieguez M.J."/>
            <person name="Sacco F."/>
        </authorList>
    </citation>
    <scope>NUCLEOTIDE SEQUENCE [LARGE SCALE GENOMIC DNA]</scope>
    <source>
        <strain evidence="2 3">RO10H11247</strain>
    </source>
</reference>
<keyword evidence="3" id="KW-1185">Reference proteome</keyword>
<accession>A0A0L6VW48</accession>
<dbReference type="Proteomes" id="UP000037035">
    <property type="component" value="Unassembled WGS sequence"/>
</dbReference>
<evidence type="ECO:0000313" key="3">
    <source>
        <dbReference type="Proteomes" id="UP000037035"/>
    </source>
</evidence>
<name>A0A0L6VW48_9BASI</name>
<evidence type="ECO:0000256" key="1">
    <source>
        <dbReference type="SAM" id="MobiDB-lite"/>
    </source>
</evidence>
<dbReference type="AlphaFoldDB" id="A0A0L6VW48"/>
<evidence type="ECO:0000313" key="2">
    <source>
        <dbReference type="EMBL" id="KNZ64490.1"/>
    </source>
</evidence>
<protein>
    <submittedName>
        <fullName evidence="2">Uncharacterized protein</fullName>
    </submittedName>
</protein>
<proteinExistence type="predicted"/>
<feature type="region of interest" description="Disordered" evidence="1">
    <location>
        <begin position="131"/>
        <end position="155"/>
    </location>
</feature>
<dbReference type="OrthoDB" id="7486647at2759"/>
<dbReference type="VEuPathDB" id="FungiDB:VP01_1022g6"/>
<feature type="compositionally biased region" description="Low complexity" evidence="1">
    <location>
        <begin position="133"/>
        <end position="142"/>
    </location>
</feature>
<comment type="caution">
    <text evidence="2">The sequence shown here is derived from an EMBL/GenBank/DDBJ whole genome shotgun (WGS) entry which is preliminary data.</text>
</comment>